<keyword evidence="3" id="KW-1185">Reference proteome</keyword>
<gene>
    <name evidence="2" type="ORF">EBM89_06535</name>
</gene>
<keyword evidence="1" id="KW-0812">Transmembrane</keyword>
<dbReference type="RefSeq" id="WP_122148648.1">
    <property type="nucleotide sequence ID" value="NZ_RFFI01000026.1"/>
</dbReference>
<organism evidence="2 3">
    <name type="scientific">Cellulomonas triticagri</name>
    <dbReference type="NCBI Taxonomy" id="2483352"/>
    <lineage>
        <taxon>Bacteria</taxon>
        <taxon>Bacillati</taxon>
        <taxon>Actinomycetota</taxon>
        <taxon>Actinomycetes</taxon>
        <taxon>Micrococcales</taxon>
        <taxon>Cellulomonadaceae</taxon>
        <taxon>Cellulomonas</taxon>
    </lineage>
</organism>
<comment type="caution">
    <text evidence="2">The sequence shown here is derived from an EMBL/GenBank/DDBJ whole genome shotgun (WGS) entry which is preliminary data.</text>
</comment>
<evidence type="ECO:0000313" key="3">
    <source>
        <dbReference type="Proteomes" id="UP000269289"/>
    </source>
</evidence>
<proteinExistence type="predicted"/>
<accession>A0A3M2JH43</accession>
<keyword evidence="1" id="KW-1133">Transmembrane helix</keyword>
<dbReference type="EMBL" id="RFFI01000026">
    <property type="protein sequence ID" value="RMI12909.1"/>
    <property type="molecule type" value="Genomic_DNA"/>
</dbReference>
<keyword evidence="1" id="KW-0472">Membrane</keyword>
<feature type="transmembrane region" description="Helical" evidence="1">
    <location>
        <begin position="23"/>
        <end position="42"/>
    </location>
</feature>
<protein>
    <submittedName>
        <fullName evidence="2">Uncharacterized protein</fullName>
    </submittedName>
</protein>
<dbReference type="Proteomes" id="UP000269289">
    <property type="component" value="Unassembled WGS sequence"/>
</dbReference>
<evidence type="ECO:0000313" key="2">
    <source>
        <dbReference type="EMBL" id="RMI12909.1"/>
    </source>
</evidence>
<dbReference type="AlphaFoldDB" id="A0A3M2JH43"/>
<name>A0A3M2JH43_9CELL</name>
<sequence>MTTTRDVLLFLGITKARGPLPHWGLYATLAVCEVVVLAAGAAVGAPTWLLVLLGLLTVLMAALGVVSHRQRRRAGQDGDRGHGSRTTP</sequence>
<evidence type="ECO:0000256" key="1">
    <source>
        <dbReference type="SAM" id="Phobius"/>
    </source>
</evidence>
<reference evidence="2 3" key="1">
    <citation type="submission" date="2018-10" db="EMBL/GenBank/DDBJ databases">
        <title>Isolation, diversity and antifungal activity of actinobacteria from wheat.</title>
        <authorList>
            <person name="Han C."/>
        </authorList>
    </citation>
    <scope>NUCLEOTIDE SEQUENCE [LARGE SCALE GENOMIC DNA]</scope>
    <source>
        <strain evidence="2 3">NEAU-YY56</strain>
    </source>
</reference>
<feature type="transmembrane region" description="Helical" evidence="1">
    <location>
        <begin position="48"/>
        <end position="66"/>
    </location>
</feature>